<reference evidence="5 6" key="1">
    <citation type="submission" date="2024-07" db="EMBL/GenBank/DDBJ databases">
        <title>Uliginosibacterium paludis KCTC:42655.</title>
        <authorList>
            <person name="Kim M.K."/>
        </authorList>
    </citation>
    <scope>NUCLEOTIDE SEQUENCE [LARGE SCALE GENOMIC DNA]</scope>
    <source>
        <strain evidence="5 6">KCTC 42655</strain>
    </source>
</reference>
<evidence type="ECO:0000256" key="3">
    <source>
        <dbReference type="ARBA" id="ARBA00022801"/>
    </source>
</evidence>
<comment type="caution">
    <text evidence="5">The sequence shown here is derived from an EMBL/GenBank/DDBJ whole genome shotgun (WGS) entry which is preliminary data.</text>
</comment>
<comment type="similarity">
    <text evidence="1">Belongs to the peptidase S1C family.</text>
</comment>
<dbReference type="InterPro" id="IPR051201">
    <property type="entry name" value="Chloro_Bact_Ser_Proteases"/>
</dbReference>
<dbReference type="Pfam" id="PF13365">
    <property type="entry name" value="Trypsin_2"/>
    <property type="match status" value="1"/>
</dbReference>
<proteinExistence type="inferred from homology"/>
<dbReference type="SUPFAM" id="SSF50494">
    <property type="entry name" value="Trypsin-like serine proteases"/>
    <property type="match status" value="1"/>
</dbReference>
<evidence type="ECO:0000313" key="6">
    <source>
        <dbReference type="Proteomes" id="UP001548590"/>
    </source>
</evidence>
<gene>
    <name evidence="5" type="ORF">ABVT11_08515</name>
</gene>
<feature type="signal peptide" evidence="4">
    <location>
        <begin position="1"/>
        <end position="24"/>
    </location>
</feature>
<dbReference type="PANTHER" id="PTHR43343:SF3">
    <property type="entry name" value="PROTEASE DO-LIKE 8, CHLOROPLASTIC"/>
    <property type="match status" value="1"/>
</dbReference>
<dbReference type="Proteomes" id="UP001548590">
    <property type="component" value="Unassembled WGS sequence"/>
</dbReference>
<dbReference type="PANTHER" id="PTHR43343">
    <property type="entry name" value="PEPTIDASE S12"/>
    <property type="match status" value="1"/>
</dbReference>
<dbReference type="PRINTS" id="PR00834">
    <property type="entry name" value="PROTEASES2C"/>
</dbReference>
<evidence type="ECO:0000313" key="5">
    <source>
        <dbReference type="EMBL" id="MET1489867.1"/>
    </source>
</evidence>
<dbReference type="InterPro" id="IPR009003">
    <property type="entry name" value="Peptidase_S1_PA"/>
</dbReference>
<dbReference type="RefSeq" id="WP_345923157.1">
    <property type="nucleotide sequence ID" value="NZ_JBDIVF010000001.1"/>
</dbReference>
<keyword evidence="4" id="KW-0732">Signal</keyword>
<dbReference type="Gene3D" id="2.40.10.10">
    <property type="entry name" value="Trypsin-like serine proteases"/>
    <property type="match status" value="2"/>
</dbReference>
<keyword evidence="3" id="KW-0378">Hydrolase</keyword>
<feature type="chain" id="PRO_5046357163" evidence="4">
    <location>
        <begin position="25"/>
        <end position="236"/>
    </location>
</feature>
<name>A0ABV2CQ24_9RHOO</name>
<evidence type="ECO:0000256" key="1">
    <source>
        <dbReference type="ARBA" id="ARBA00010541"/>
    </source>
</evidence>
<accession>A0ABV2CQ24</accession>
<evidence type="ECO:0000256" key="4">
    <source>
        <dbReference type="SAM" id="SignalP"/>
    </source>
</evidence>
<protein>
    <submittedName>
        <fullName evidence="5">Serine protease</fullName>
    </submittedName>
</protein>
<sequence>MKKPDLSACLFFALCCGVATSASALETEQLFRKIEPSVWLVRSADKGGVPLAAGSAVVIAARRLVTNCHVLKQAASVLVIKGKNSFAARLDQVDLERDLCLLAVDDEKFSAPAVRYNAGTLPVIGQHIVTIGNPAALEMSLTDGLISRLQYDDDKQLDAIQFSAPISLGSSGGGLFDTDGYLLGITQRQAVGIGVQNLNFALPVAWLDELKARSDQQLAEHYSTRRTAAQGNAAKQ</sequence>
<dbReference type="GO" id="GO:0006508">
    <property type="term" value="P:proteolysis"/>
    <property type="evidence" value="ECO:0007669"/>
    <property type="project" value="UniProtKB-KW"/>
</dbReference>
<evidence type="ECO:0000256" key="2">
    <source>
        <dbReference type="ARBA" id="ARBA00022670"/>
    </source>
</evidence>
<keyword evidence="6" id="KW-1185">Reference proteome</keyword>
<dbReference type="InterPro" id="IPR001940">
    <property type="entry name" value="Peptidase_S1C"/>
</dbReference>
<dbReference type="InterPro" id="IPR043504">
    <property type="entry name" value="Peptidase_S1_PA_chymotrypsin"/>
</dbReference>
<dbReference type="GO" id="GO:0008233">
    <property type="term" value="F:peptidase activity"/>
    <property type="evidence" value="ECO:0007669"/>
    <property type="project" value="UniProtKB-KW"/>
</dbReference>
<dbReference type="EMBL" id="JBEWLZ010000004">
    <property type="protein sequence ID" value="MET1489867.1"/>
    <property type="molecule type" value="Genomic_DNA"/>
</dbReference>
<keyword evidence="2 5" id="KW-0645">Protease</keyword>
<organism evidence="5 6">
    <name type="scientific">Uliginosibacterium paludis</name>
    <dbReference type="NCBI Taxonomy" id="1615952"/>
    <lineage>
        <taxon>Bacteria</taxon>
        <taxon>Pseudomonadati</taxon>
        <taxon>Pseudomonadota</taxon>
        <taxon>Betaproteobacteria</taxon>
        <taxon>Rhodocyclales</taxon>
        <taxon>Zoogloeaceae</taxon>
        <taxon>Uliginosibacterium</taxon>
    </lineage>
</organism>